<keyword evidence="3" id="KW-1185">Reference proteome</keyword>
<dbReference type="RefSeq" id="WP_208153440.1">
    <property type="nucleotide sequence ID" value="NZ_JAGEVF010000004.1"/>
</dbReference>
<proteinExistence type="predicted"/>
<evidence type="ECO:0000256" key="1">
    <source>
        <dbReference type="SAM" id="MobiDB-lite"/>
    </source>
</evidence>
<reference evidence="2 3" key="1">
    <citation type="submission" date="2021-03" db="EMBL/GenBank/DDBJ databases">
        <title>Winogradskyella sp. nov., isolated from costal sediment.</title>
        <authorList>
            <person name="Gao C."/>
        </authorList>
    </citation>
    <scope>NUCLEOTIDE SEQUENCE [LARGE SCALE GENOMIC DNA]</scope>
    <source>
        <strain evidence="2 3">DF17</strain>
    </source>
</reference>
<name>A0ABS3T3N3_9FLAO</name>
<sequence length="313" mass="35142">MLRRFILVISLVFLYTCDDGDIITVNLDFDKDLDRCDNNSESYFVFDLRRDPSESIGVTFPNDDITSLLFELPTPPNESVEIPINGTTTRFIYRTYNRDISDGDNGELCDLVPAFDLVILEDYEASTGRILVTVTVEDDDQDGVPTIFEGRGESDENGEFPNAQDTDGDGIADYLDKDDDGDNVPTEDELNDSDTDSDPNTNPLDTDSDGIPNYLDEDDDGDDIDTRFEDENQDQDPRNDTNTDANGSIVAHYLNALEIINYGDPGANPNPDWRDYLRIVTTNFVVQGFDLDIIRGDEYNLGDYINEIPQTNN</sequence>
<feature type="compositionally biased region" description="Basic and acidic residues" evidence="1">
    <location>
        <begin position="224"/>
        <end position="241"/>
    </location>
</feature>
<organism evidence="2 3">
    <name type="scientific">Winogradskyella pelagia</name>
    <dbReference type="NCBI Taxonomy" id="2819984"/>
    <lineage>
        <taxon>Bacteria</taxon>
        <taxon>Pseudomonadati</taxon>
        <taxon>Bacteroidota</taxon>
        <taxon>Flavobacteriia</taxon>
        <taxon>Flavobacteriales</taxon>
        <taxon>Flavobacteriaceae</taxon>
        <taxon>Winogradskyella</taxon>
    </lineage>
</organism>
<feature type="region of interest" description="Disordered" evidence="1">
    <location>
        <begin position="141"/>
        <end position="246"/>
    </location>
</feature>
<evidence type="ECO:0000313" key="3">
    <source>
        <dbReference type="Proteomes" id="UP000676776"/>
    </source>
</evidence>
<dbReference type="EMBL" id="JAGEVF010000004">
    <property type="protein sequence ID" value="MBO3116350.1"/>
    <property type="molecule type" value="Genomic_DNA"/>
</dbReference>
<evidence type="ECO:0000313" key="2">
    <source>
        <dbReference type="EMBL" id="MBO3116350.1"/>
    </source>
</evidence>
<feature type="compositionally biased region" description="Acidic residues" evidence="1">
    <location>
        <begin position="166"/>
        <end position="197"/>
    </location>
</feature>
<accession>A0ABS3T3N3</accession>
<protein>
    <submittedName>
        <fullName evidence="2">Uncharacterized protein</fullName>
    </submittedName>
</protein>
<dbReference type="Proteomes" id="UP000676776">
    <property type="component" value="Unassembled WGS sequence"/>
</dbReference>
<comment type="caution">
    <text evidence="2">The sequence shown here is derived from an EMBL/GenBank/DDBJ whole genome shotgun (WGS) entry which is preliminary data.</text>
</comment>
<gene>
    <name evidence="2" type="ORF">J4050_06310</name>
</gene>